<dbReference type="RefSeq" id="WP_196110046.1">
    <property type="nucleotide sequence ID" value="NZ_CP064943.1"/>
</dbReference>
<dbReference type="EMBL" id="CP064946">
    <property type="protein sequence ID" value="QPH47549.1"/>
    <property type="molecule type" value="Genomic_DNA"/>
</dbReference>
<accession>A0A7S9LED4</accession>
<protein>
    <submittedName>
        <fullName evidence="1">Uncharacterized protein</fullName>
    </submittedName>
</protein>
<evidence type="ECO:0000313" key="1">
    <source>
        <dbReference type="EMBL" id="QPH47549.1"/>
    </source>
</evidence>
<evidence type="ECO:0000313" key="2">
    <source>
        <dbReference type="Proteomes" id="UP000594430"/>
    </source>
</evidence>
<dbReference type="Proteomes" id="UP000594430">
    <property type="component" value="Chromosome"/>
</dbReference>
<sequence>MPKEERVQPLHHCRQAIEQLEGGMRTVHKDMPGDGLFIPHKNEFADFGLLEARGIQVEEMLSREATLVSEIASMRAQLKLARQDAHAGRKKLDVPWLRRLNYAIIMRNKALAGLRVDRGLAQYQQKEERRRLTLLTQLSEQALFVRHAKRLLSKKVLEEIRAAVRSEVSVVVPLVPEHALDDCT</sequence>
<organism evidence="1 2">
    <name type="scientific">Pseudomonas fulva</name>
    <dbReference type="NCBI Taxonomy" id="47880"/>
    <lineage>
        <taxon>Bacteria</taxon>
        <taxon>Pseudomonadati</taxon>
        <taxon>Pseudomonadota</taxon>
        <taxon>Gammaproteobacteria</taxon>
        <taxon>Pseudomonadales</taxon>
        <taxon>Pseudomonadaceae</taxon>
        <taxon>Pseudomonas</taxon>
    </lineage>
</organism>
<gene>
    <name evidence="1" type="ORF">IZU98_14140</name>
</gene>
<dbReference type="AlphaFoldDB" id="A0A7S9LED4"/>
<reference evidence="1 2" key="1">
    <citation type="submission" date="2020-11" db="EMBL/GenBank/DDBJ databases">
        <title>Pseudomonas fulva producing VIM-24.</title>
        <authorList>
            <person name="Liu S."/>
        </authorList>
    </citation>
    <scope>NUCLEOTIDE SEQUENCE [LARGE SCALE GENOMIC DNA]</scope>
    <source>
        <strain evidence="1 2">ZDHY414</strain>
    </source>
</reference>
<proteinExistence type="predicted"/>
<name>A0A7S9LED4_9PSED</name>